<keyword evidence="5" id="KW-0378">Hydrolase</keyword>
<dbReference type="EC" id="3.6.1.7" evidence="2 5"/>
<evidence type="ECO:0000313" key="8">
    <source>
        <dbReference type="EMBL" id="UQS85287.1"/>
    </source>
</evidence>
<dbReference type="PANTHER" id="PTHR47268:SF4">
    <property type="entry name" value="ACYLPHOSPHATASE"/>
    <property type="match status" value="1"/>
</dbReference>
<feature type="domain" description="Acylphosphatase-like" evidence="7">
    <location>
        <begin position="4"/>
        <end position="91"/>
    </location>
</feature>
<comment type="catalytic activity">
    <reaction evidence="4 5">
        <text>an acyl phosphate + H2O = a carboxylate + phosphate + H(+)</text>
        <dbReference type="Rhea" id="RHEA:14965"/>
        <dbReference type="ChEBI" id="CHEBI:15377"/>
        <dbReference type="ChEBI" id="CHEBI:15378"/>
        <dbReference type="ChEBI" id="CHEBI:29067"/>
        <dbReference type="ChEBI" id="CHEBI:43474"/>
        <dbReference type="ChEBI" id="CHEBI:59918"/>
        <dbReference type="EC" id="3.6.1.7"/>
    </reaction>
</comment>
<dbReference type="Proteomes" id="UP000831859">
    <property type="component" value="Chromosome"/>
</dbReference>
<dbReference type="Pfam" id="PF00708">
    <property type="entry name" value="Acylphosphatase"/>
    <property type="match status" value="1"/>
</dbReference>
<protein>
    <recommendedName>
        <fullName evidence="3 5">acylphosphatase</fullName>
        <ecNumber evidence="2 5">3.6.1.7</ecNumber>
    </recommendedName>
</protein>
<evidence type="ECO:0000256" key="4">
    <source>
        <dbReference type="ARBA" id="ARBA00047645"/>
    </source>
</evidence>
<dbReference type="PROSITE" id="PS00150">
    <property type="entry name" value="ACYLPHOSPHATASE_1"/>
    <property type="match status" value="1"/>
</dbReference>
<keyword evidence="9" id="KW-1185">Reference proteome</keyword>
<comment type="similarity">
    <text evidence="1 6">Belongs to the acylphosphatase family.</text>
</comment>
<dbReference type="InterPro" id="IPR017968">
    <property type="entry name" value="Acylphosphatase_CS"/>
</dbReference>
<evidence type="ECO:0000256" key="5">
    <source>
        <dbReference type="PROSITE-ProRule" id="PRU00520"/>
    </source>
</evidence>
<evidence type="ECO:0000256" key="3">
    <source>
        <dbReference type="ARBA" id="ARBA00015991"/>
    </source>
</evidence>
<dbReference type="PANTHER" id="PTHR47268">
    <property type="entry name" value="ACYLPHOSPHATASE"/>
    <property type="match status" value="1"/>
</dbReference>
<evidence type="ECO:0000256" key="6">
    <source>
        <dbReference type="RuleBase" id="RU004168"/>
    </source>
</evidence>
<evidence type="ECO:0000259" key="7">
    <source>
        <dbReference type="PROSITE" id="PS51160"/>
    </source>
</evidence>
<evidence type="ECO:0000313" key="9">
    <source>
        <dbReference type="Proteomes" id="UP000831859"/>
    </source>
</evidence>
<feature type="active site" evidence="5">
    <location>
        <position position="19"/>
    </location>
</feature>
<dbReference type="SUPFAM" id="SSF54975">
    <property type="entry name" value="Acylphosphatase/BLUF domain-like"/>
    <property type="match status" value="1"/>
</dbReference>
<evidence type="ECO:0000256" key="2">
    <source>
        <dbReference type="ARBA" id="ARBA00012150"/>
    </source>
</evidence>
<dbReference type="RefSeq" id="WP_249511264.1">
    <property type="nucleotide sequence ID" value="NZ_CP093362.1"/>
</dbReference>
<name>A0ABY4PIP1_9LACO</name>
<dbReference type="EMBL" id="CP093362">
    <property type="protein sequence ID" value="UQS85287.1"/>
    <property type="molecule type" value="Genomic_DNA"/>
</dbReference>
<reference evidence="8 9" key="1">
    <citation type="journal article" date="2022" name="Int. J. Syst. Evol. Microbiol.">
        <title>Apilactobacillus apisilvae sp. nov., Nicolia spurrieriana gen. nov. sp. nov., Bombilactobacillus folatiphilus sp. nov. and Bombilactobacillus thymidiniphilus sp. nov., four new lactic acid bacterial isolates from stingless bees Tetragonula carbonaria and Austroplebeia australis.</title>
        <authorList>
            <person name="Oliphant S.A."/>
            <person name="Watson-Haigh N.S."/>
            <person name="Sumby K.M."/>
            <person name="Gardner J."/>
            <person name="Groom S."/>
            <person name="Jiranek V."/>
        </authorList>
    </citation>
    <scope>NUCLEOTIDE SEQUENCE [LARGE SCALE GENOMIC DNA]</scope>
    <source>
        <strain evidence="8 9">SG5_A10</strain>
    </source>
</reference>
<evidence type="ECO:0000256" key="1">
    <source>
        <dbReference type="ARBA" id="ARBA00005614"/>
    </source>
</evidence>
<feature type="active site" evidence="5">
    <location>
        <position position="37"/>
    </location>
</feature>
<dbReference type="Gene3D" id="3.30.70.100">
    <property type="match status" value="1"/>
</dbReference>
<dbReference type="PROSITE" id="PS51160">
    <property type="entry name" value="ACYLPHOSPHATASE_3"/>
    <property type="match status" value="1"/>
</dbReference>
<accession>A0ABY4PIP1</accession>
<dbReference type="InterPro" id="IPR036046">
    <property type="entry name" value="Acylphosphatase-like_dom_sf"/>
</dbReference>
<proteinExistence type="inferred from homology"/>
<organism evidence="8 9">
    <name type="scientific">Apilactobacillus apisilvae</name>
    <dbReference type="NCBI Taxonomy" id="2923364"/>
    <lineage>
        <taxon>Bacteria</taxon>
        <taxon>Bacillati</taxon>
        <taxon>Bacillota</taxon>
        <taxon>Bacilli</taxon>
        <taxon>Lactobacillales</taxon>
        <taxon>Lactobacillaceae</taxon>
        <taxon>Apilactobacillus</taxon>
    </lineage>
</organism>
<dbReference type="InterPro" id="IPR001792">
    <property type="entry name" value="Acylphosphatase-like_dom"/>
</dbReference>
<sequence>MKKTIKLIVTGTVQGVGFRWSVKEIADKLNVQGYVQNLSDGSVKIIASIKNDDISKFLKQIKNSSSSIINVVKIKKEILNYKDYQNFSIKI</sequence>
<dbReference type="InterPro" id="IPR020456">
    <property type="entry name" value="Acylphosphatase"/>
</dbReference>
<gene>
    <name evidence="8" type="ORF">MOO46_01475</name>
</gene>